<feature type="transmembrane region" description="Helical" evidence="7">
    <location>
        <begin position="88"/>
        <end position="110"/>
    </location>
</feature>
<keyword evidence="5 7" id="KW-0472">Membrane</keyword>
<dbReference type="Pfam" id="PF02687">
    <property type="entry name" value="FtsX"/>
    <property type="match status" value="2"/>
</dbReference>
<evidence type="ECO:0000259" key="8">
    <source>
        <dbReference type="Pfam" id="PF02687"/>
    </source>
</evidence>
<evidence type="ECO:0000313" key="11">
    <source>
        <dbReference type="Proteomes" id="UP000321820"/>
    </source>
</evidence>
<feature type="transmembrane region" description="Helical" evidence="7">
    <location>
        <begin position="488"/>
        <end position="508"/>
    </location>
</feature>
<dbReference type="InterPro" id="IPR047928">
    <property type="entry name" value="Perm_prefix_1"/>
</dbReference>
<feature type="domain" description="MacB-like periplasmic core" evidence="9">
    <location>
        <begin position="90"/>
        <end position="306"/>
    </location>
</feature>
<feature type="transmembrane region" description="Helical" evidence="7">
    <location>
        <begin position="843"/>
        <end position="863"/>
    </location>
</feature>
<dbReference type="InterPro" id="IPR017800">
    <property type="entry name" value="ADOP"/>
</dbReference>
<evidence type="ECO:0000313" key="10">
    <source>
        <dbReference type="EMBL" id="QEE30424.1"/>
    </source>
</evidence>
<keyword evidence="11" id="KW-1185">Reference proteome</keyword>
<dbReference type="Pfam" id="PF12704">
    <property type="entry name" value="MacB_PCD"/>
    <property type="match status" value="2"/>
</dbReference>
<keyword evidence="4 7" id="KW-1133">Transmembrane helix</keyword>
<evidence type="ECO:0000256" key="5">
    <source>
        <dbReference type="ARBA" id="ARBA00023136"/>
    </source>
</evidence>
<reference evidence="10 11" key="1">
    <citation type="submission" date="2019-08" db="EMBL/GenBank/DDBJ databases">
        <title>Complete genome sequence of Terriglobus albidus strain ORNL.</title>
        <authorList>
            <person name="Podar M."/>
        </authorList>
    </citation>
    <scope>NUCLEOTIDE SEQUENCE [LARGE SCALE GENOMIC DNA]</scope>
    <source>
        <strain evidence="10 11">ORNL</strain>
    </source>
</reference>
<feature type="domain" description="ABC3 transporter permease C-terminal" evidence="8">
    <location>
        <begin position="757"/>
        <end position="870"/>
    </location>
</feature>
<keyword evidence="3 7" id="KW-0812">Transmembrane</keyword>
<name>A0A5B9EFJ5_9BACT</name>
<feature type="transmembrane region" description="Helical" evidence="7">
    <location>
        <begin position="342"/>
        <end position="365"/>
    </location>
</feature>
<evidence type="ECO:0000256" key="2">
    <source>
        <dbReference type="ARBA" id="ARBA00022475"/>
    </source>
</evidence>
<dbReference type="InterPro" id="IPR003838">
    <property type="entry name" value="ABC3_permease_C"/>
</dbReference>
<feature type="transmembrane region" description="Helical" evidence="7">
    <location>
        <begin position="396"/>
        <end position="415"/>
    </location>
</feature>
<dbReference type="InterPro" id="IPR025857">
    <property type="entry name" value="MacB_PCD"/>
</dbReference>
<keyword evidence="2" id="KW-1003">Cell membrane</keyword>
<comment type="similarity">
    <text evidence="6">Belongs to the ABC-4 integral membrane protein family.</text>
</comment>
<gene>
    <name evidence="10" type="ORF">FTW19_22025</name>
</gene>
<feature type="domain" description="MacB-like periplasmic core" evidence="9">
    <location>
        <begin position="581"/>
        <end position="692"/>
    </location>
</feature>
<feature type="domain" description="ABC3 transporter permease C-terminal" evidence="8">
    <location>
        <begin position="348"/>
        <end position="461"/>
    </location>
</feature>
<evidence type="ECO:0000256" key="7">
    <source>
        <dbReference type="SAM" id="Phobius"/>
    </source>
</evidence>
<dbReference type="AlphaFoldDB" id="A0A5B9EFJ5"/>
<organism evidence="10 11">
    <name type="scientific">Terriglobus albidus</name>
    <dbReference type="NCBI Taxonomy" id="1592106"/>
    <lineage>
        <taxon>Bacteria</taxon>
        <taxon>Pseudomonadati</taxon>
        <taxon>Acidobacteriota</taxon>
        <taxon>Terriglobia</taxon>
        <taxon>Terriglobales</taxon>
        <taxon>Acidobacteriaceae</taxon>
        <taxon>Terriglobus</taxon>
    </lineage>
</organism>
<dbReference type="Proteomes" id="UP000321820">
    <property type="component" value="Chromosome"/>
</dbReference>
<dbReference type="InterPro" id="IPR050250">
    <property type="entry name" value="Macrolide_Exporter_MacB"/>
</dbReference>
<dbReference type="PANTHER" id="PTHR30572">
    <property type="entry name" value="MEMBRANE COMPONENT OF TRANSPORTER-RELATED"/>
    <property type="match status" value="1"/>
</dbReference>
<dbReference type="NCBIfam" id="NF038403">
    <property type="entry name" value="perm_prefix_1"/>
    <property type="match status" value="1"/>
</dbReference>
<dbReference type="GO" id="GO:0005886">
    <property type="term" value="C:plasma membrane"/>
    <property type="evidence" value="ECO:0007669"/>
    <property type="project" value="UniProtKB-SubCell"/>
</dbReference>
<evidence type="ECO:0000256" key="6">
    <source>
        <dbReference type="ARBA" id="ARBA00038076"/>
    </source>
</evidence>
<dbReference type="GO" id="GO:0022857">
    <property type="term" value="F:transmembrane transporter activity"/>
    <property type="evidence" value="ECO:0007669"/>
    <property type="project" value="TreeGrafter"/>
</dbReference>
<accession>A0A5B9EFJ5</accession>
<dbReference type="EMBL" id="CP042806">
    <property type="protein sequence ID" value="QEE30424.1"/>
    <property type="molecule type" value="Genomic_DNA"/>
</dbReference>
<protein>
    <submittedName>
        <fullName evidence="10">ABC transporter permease</fullName>
    </submittedName>
</protein>
<sequence length="877" mass="95701">MTWFRFFRRQRSDSELQQEIRAYVEAETEENIARGMAPEEARRRANIKFGNPQSIREKLWRQNTVAAIDHLWRDLAYAARTLKRTPGFAAIAILVMALGIGANVALFTVVRHVLLNPLPFSNPNQLIALDETSGHDKKDSVAGGDFYDWQSASHGFQQMAIWRFSGYNISGDRNELPEFLPAMTCSWNLFSTLGVQPALGRLFVDADDTDKAGVTVVLSWSLFKRRFNADPSIIGKTIRLNTFPYTVIGVLPQSFSFPDPKVQLWVPYYKGTPSIILHSHYSHNGHVIARLKPDYSASQAVQEVQAIQRGIYTRFSGTGPVSSEVVSQPLIDDVVGDTKAPLYLLMAAVSCLLLIACLNLSNLLVARAVARRKEMAVRSALGGSRVHLICQQITECVLICISGGILGVGLAHLAVRWLTKYWLNLPRAEAIHIDATVLFFALGVTAFAGAVSGILPALLFTDANVSTALQDSPRTAGSSSSKASLRKGLMTVEFGITVVLLICAGLLFKSFLQLGSVDPGCATRNVLTMRYFLRGQTYSKPDQVISFQEQLLERVRHLPGVTAAGLTNVVPGDGPYGEMTFTIPEHPPQPPEKHDSALFRTADPGYFQAMQIPLVAGRFFISTERLGNSSFVIINQRLAHEFFPNEDPLGKHLAVSWRSPSAEKLEIVGIVGDTRHRLNEPVQSMMWFPILSGAPGVTAETALVVRSTTDPAPLSIPIQKSIAAIDPDLPVSNVLTMQELLGRSMASSSFETSLLGAFATLSLLLASVGLFGVLSYLVAQRTSEIGIRIALGAQREQVLRLILTDGLRPALVGLALGLCISAAVTRKLQSQLYGTHPLDPAVFGLVAIALLLVAAAACTFPAWRASRLDPIKALRME</sequence>
<evidence type="ECO:0000256" key="3">
    <source>
        <dbReference type="ARBA" id="ARBA00022692"/>
    </source>
</evidence>
<dbReference type="NCBIfam" id="TIGR03434">
    <property type="entry name" value="ADOP"/>
    <property type="match status" value="1"/>
</dbReference>
<evidence type="ECO:0000259" key="9">
    <source>
        <dbReference type="Pfam" id="PF12704"/>
    </source>
</evidence>
<comment type="subcellular location">
    <subcellularLocation>
        <location evidence="1">Cell membrane</location>
        <topology evidence="1">Multi-pass membrane protein</topology>
    </subcellularLocation>
</comment>
<feature type="transmembrane region" description="Helical" evidence="7">
    <location>
        <begin position="754"/>
        <end position="778"/>
    </location>
</feature>
<evidence type="ECO:0000256" key="1">
    <source>
        <dbReference type="ARBA" id="ARBA00004651"/>
    </source>
</evidence>
<evidence type="ECO:0000256" key="4">
    <source>
        <dbReference type="ARBA" id="ARBA00022989"/>
    </source>
</evidence>
<dbReference type="PANTHER" id="PTHR30572:SF4">
    <property type="entry name" value="ABC TRANSPORTER PERMEASE YTRF"/>
    <property type="match status" value="1"/>
</dbReference>
<dbReference type="RefSeq" id="WP_147649737.1">
    <property type="nucleotide sequence ID" value="NZ_CP042806.1"/>
</dbReference>
<dbReference type="KEGG" id="talb:FTW19_22025"/>
<feature type="transmembrane region" description="Helical" evidence="7">
    <location>
        <begin position="798"/>
        <end position="823"/>
    </location>
</feature>
<dbReference type="OrthoDB" id="101410at2"/>
<proteinExistence type="inferred from homology"/>
<feature type="transmembrane region" description="Helical" evidence="7">
    <location>
        <begin position="435"/>
        <end position="460"/>
    </location>
</feature>